<dbReference type="SUPFAM" id="SSF56091">
    <property type="entry name" value="DNA ligase/mRNA capping enzyme, catalytic domain"/>
    <property type="match status" value="1"/>
</dbReference>
<evidence type="ECO:0000256" key="1">
    <source>
        <dbReference type="ARBA" id="ARBA00007572"/>
    </source>
</evidence>
<evidence type="ECO:0000256" key="11">
    <source>
        <dbReference type="ARBA" id="ARBA00034003"/>
    </source>
</evidence>
<dbReference type="GO" id="GO:0051301">
    <property type="term" value="P:cell division"/>
    <property type="evidence" value="ECO:0007669"/>
    <property type="project" value="UniProtKB-KW"/>
</dbReference>
<dbReference type="GO" id="GO:0005739">
    <property type="term" value="C:mitochondrion"/>
    <property type="evidence" value="ECO:0007669"/>
    <property type="project" value="TreeGrafter"/>
</dbReference>
<dbReference type="GO" id="GO:0003910">
    <property type="term" value="F:DNA ligase (ATP) activity"/>
    <property type="evidence" value="ECO:0007669"/>
    <property type="project" value="UniProtKB-EC"/>
</dbReference>
<feature type="compositionally biased region" description="Low complexity" evidence="14">
    <location>
        <begin position="42"/>
        <end position="54"/>
    </location>
</feature>
<dbReference type="InterPro" id="IPR012309">
    <property type="entry name" value="DNA_ligase_ATP-dep_C"/>
</dbReference>
<keyword evidence="4" id="KW-0235">DNA replication</keyword>
<feature type="compositionally biased region" description="Basic and acidic residues" evidence="14">
    <location>
        <begin position="98"/>
        <end position="111"/>
    </location>
</feature>
<keyword evidence="17" id="KW-1185">Reference proteome</keyword>
<dbReference type="OrthoDB" id="206088at2759"/>
<dbReference type="Pfam" id="PF04679">
    <property type="entry name" value="DNA_ligase_A_C"/>
    <property type="match status" value="1"/>
</dbReference>
<feature type="compositionally biased region" description="Polar residues" evidence="14">
    <location>
        <begin position="18"/>
        <end position="41"/>
    </location>
</feature>
<feature type="compositionally biased region" description="Acidic residues" evidence="14">
    <location>
        <begin position="112"/>
        <end position="121"/>
    </location>
</feature>
<proteinExistence type="inferred from homology"/>
<dbReference type="InterPro" id="IPR050191">
    <property type="entry name" value="ATP-dep_DNA_ligase"/>
</dbReference>
<dbReference type="SUPFAM" id="SSF117018">
    <property type="entry name" value="ATP-dependent DNA ligase DNA-binding domain"/>
    <property type="match status" value="1"/>
</dbReference>
<dbReference type="InterPro" id="IPR012308">
    <property type="entry name" value="DNA_ligase_ATP-dep_N"/>
</dbReference>
<dbReference type="Gene3D" id="1.10.3260.10">
    <property type="entry name" value="DNA ligase, ATP-dependent, N-terminal domain"/>
    <property type="match status" value="1"/>
</dbReference>
<dbReference type="FunFam" id="2.40.50.140:FF:000062">
    <property type="entry name" value="DNA ligase"/>
    <property type="match status" value="1"/>
</dbReference>
<evidence type="ECO:0000256" key="2">
    <source>
        <dbReference type="ARBA" id="ARBA00022598"/>
    </source>
</evidence>
<dbReference type="PANTHER" id="PTHR45674:SF4">
    <property type="entry name" value="DNA LIGASE 1"/>
    <property type="match status" value="1"/>
</dbReference>
<organism evidence="16 17">
    <name type="scientific">Hymenoscyphus albidus</name>
    <dbReference type="NCBI Taxonomy" id="595503"/>
    <lineage>
        <taxon>Eukaryota</taxon>
        <taxon>Fungi</taxon>
        <taxon>Dikarya</taxon>
        <taxon>Ascomycota</taxon>
        <taxon>Pezizomycotina</taxon>
        <taxon>Leotiomycetes</taxon>
        <taxon>Helotiales</taxon>
        <taxon>Helotiaceae</taxon>
        <taxon>Hymenoscyphus</taxon>
    </lineage>
</organism>
<feature type="region of interest" description="Disordered" evidence="14">
    <location>
        <begin position="1"/>
        <end position="265"/>
    </location>
</feature>
<dbReference type="NCBIfam" id="TIGR00574">
    <property type="entry name" value="dnl1"/>
    <property type="match status" value="1"/>
</dbReference>
<dbReference type="InterPro" id="IPR012340">
    <property type="entry name" value="NA-bd_OB-fold"/>
</dbReference>
<dbReference type="GO" id="GO:0005524">
    <property type="term" value="F:ATP binding"/>
    <property type="evidence" value="ECO:0007669"/>
    <property type="project" value="UniProtKB-KW"/>
</dbReference>
<dbReference type="FunFam" id="1.10.3260.10:FF:000004">
    <property type="entry name" value="DNA ligase"/>
    <property type="match status" value="1"/>
</dbReference>
<evidence type="ECO:0000256" key="8">
    <source>
        <dbReference type="ARBA" id="ARBA00023172"/>
    </source>
</evidence>
<dbReference type="GO" id="GO:0003677">
    <property type="term" value="F:DNA binding"/>
    <property type="evidence" value="ECO:0007669"/>
    <property type="project" value="InterPro"/>
</dbReference>
<dbReference type="FunFam" id="3.30.470.30:FF:000016">
    <property type="entry name" value="DNA ligase"/>
    <property type="match status" value="1"/>
</dbReference>
<dbReference type="SUPFAM" id="SSF50249">
    <property type="entry name" value="Nucleic acid-binding proteins"/>
    <property type="match status" value="1"/>
</dbReference>
<evidence type="ECO:0000256" key="10">
    <source>
        <dbReference type="ARBA" id="ARBA00023306"/>
    </source>
</evidence>
<dbReference type="InterPro" id="IPR012310">
    <property type="entry name" value="DNA_ligase_ATP-dep_cent"/>
</dbReference>
<keyword evidence="10" id="KW-0131">Cell cycle</keyword>
<dbReference type="InterPro" id="IPR016059">
    <property type="entry name" value="DNA_ligase_ATP-dep_CS"/>
</dbReference>
<dbReference type="InterPro" id="IPR000977">
    <property type="entry name" value="DNA_ligase_ATP-dep"/>
</dbReference>
<evidence type="ECO:0000256" key="7">
    <source>
        <dbReference type="ARBA" id="ARBA00022840"/>
    </source>
</evidence>
<evidence type="ECO:0000256" key="3">
    <source>
        <dbReference type="ARBA" id="ARBA00022618"/>
    </source>
</evidence>
<comment type="caution">
    <text evidence="16">The sequence shown here is derived from an EMBL/GenBank/DDBJ whole genome shotgun (WGS) entry which is preliminary data.</text>
</comment>
<dbReference type="GO" id="GO:0005634">
    <property type="term" value="C:nucleus"/>
    <property type="evidence" value="ECO:0007669"/>
    <property type="project" value="TreeGrafter"/>
</dbReference>
<evidence type="ECO:0000259" key="15">
    <source>
        <dbReference type="PROSITE" id="PS50160"/>
    </source>
</evidence>
<dbReference type="Pfam" id="PF04675">
    <property type="entry name" value="DNA_ligase_A_N"/>
    <property type="match status" value="1"/>
</dbReference>
<keyword evidence="2 12" id="KW-0436">Ligase</keyword>
<keyword evidence="7 12" id="KW-0067">ATP-binding</keyword>
<dbReference type="Pfam" id="PF01068">
    <property type="entry name" value="DNA_ligase_A_M"/>
    <property type="match status" value="1"/>
</dbReference>
<reference evidence="16" key="1">
    <citation type="submission" date="2021-07" db="EMBL/GenBank/DDBJ databases">
        <authorList>
            <person name="Durling M."/>
        </authorList>
    </citation>
    <scope>NUCLEOTIDE SEQUENCE</scope>
</reference>
<evidence type="ECO:0000256" key="6">
    <source>
        <dbReference type="ARBA" id="ARBA00022763"/>
    </source>
</evidence>
<feature type="domain" description="ATP-dependent DNA ligase family profile" evidence="15">
    <location>
        <begin position="678"/>
        <end position="815"/>
    </location>
</feature>
<comment type="catalytic activity">
    <reaction evidence="11 12">
        <text>ATP + (deoxyribonucleotide)n-3'-hydroxyl + 5'-phospho-(deoxyribonucleotide)m = (deoxyribonucleotide)n+m + AMP + diphosphate.</text>
        <dbReference type="EC" id="6.5.1.1"/>
    </reaction>
</comment>
<evidence type="ECO:0000256" key="14">
    <source>
        <dbReference type="SAM" id="MobiDB-lite"/>
    </source>
</evidence>
<evidence type="ECO:0000313" key="16">
    <source>
        <dbReference type="EMBL" id="CAG8975973.1"/>
    </source>
</evidence>
<keyword evidence="5 12" id="KW-0547">Nucleotide-binding</keyword>
<protein>
    <recommendedName>
        <fullName evidence="12">DNA ligase</fullName>
        <ecNumber evidence="12">6.5.1.1</ecNumber>
    </recommendedName>
</protein>
<keyword evidence="6 12" id="KW-0227">DNA damage</keyword>
<dbReference type="CDD" id="cd07900">
    <property type="entry name" value="Adenylation_DNA_ligase_I_Euk"/>
    <property type="match status" value="1"/>
</dbReference>
<dbReference type="EMBL" id="CAJVRM010000158">
    <property type="protein sequence ID" value="CAG8975973.1"/>
    <property type="molecule type" value="Genomic_DNA"/>
</dbReference>
<dbReference type="EC" id="6.5.1.1" evidence="12"/>
<evidence type="ECO:0000256" key="9">
    <source>
        <dbReference type="ARBA" id="ARBA00023204"/>
    </source>
</evidence>
<dbReference type="AlphaFoldDB" id="A0A9N9PUX5"/>
<keyword evidence="9 12" id="KW-0234">DNA repair</keyword>
<keyword evidence="8 12" id="KW-0233">DNA recombination</keyword>
<name>A0A9N9PUX5_9HELO</name>
<dbReference type="GO" id="GO:0006310">
    <property type="term" value="P:DNA recombination"/>
    <property type="evidence" value="ECO:0007669"/>
    <property type="project" value="UniProtKB-KW"/>
</dbReference>
<dbReference type="Gene3D" id="2.40.50.140">
    <property type="entry name" value="Nucleic acid-binding proteins"/>
    <property type="match status" value="1"/>
</dbReference>
<accession>A0A9N9PUX5</accession>
<dbReference type="CDD" id="cd07969">
    <property type="entry name" value="OBF_DNA_ligase_I"/>
    <property type="match status" value="1"/>
</dbReference>
<dbReference type="PROSITE" id="PS00333">
    <property type="entry name" value="DNA_LIGASE_A2"/>
    <property type="match status" value="1"/>
</dbReference>
<dbReference type="PROSITE" id="PS00697">
    <property type="entry name" value="DNA_LIGASE_A1"/>
    <property type="match status" value="1"/>
</dbReference>
<evidence type="ECO:0000256" key="4">
    <source>
        <dbReference type="ARBA" id="ARBA00022705"/>
    </source>
</evidence>
<dbReference type="InterPro" id="IPR036599">
    <property type="entry name" value="DNA_ligase_N_sf"/>
</dbReference>
<feature type="compositionally biased region" description="Acidic residues" evidence="14">
    <location>
        <begin position="246"/>
        <end position="258"/>
    </location>
</feature>
<dbReference type="Gene3D" id="3.30.1490.70">
    <property type="match status" value="1"/>
</dbReference>
<evidence type="ECO:0000313" key="17">
    <source>
        <dbReference type="Proteomes" id="UP000701801"/>
    </source>
</evidence>
<dbReference type="Gene3D" id="3.30.470.30">
    <property type="entry name" value="DNA ligase/mRNA capping enzyme"/>
    <property type="match status" value="1"/>
</dbReference>
<dbReference type="GO" id="GO:0006281">
    <property type="term" value="P:DNA repair"/>
    <property type="evidence" value="ECO:0007669"/>
    <property type="project" value="UniProtKB-KW"/>
</dbReference>
<evidence type="ECO:0000256" key="5">
    <source>
        <dbReference type="ARBA" id="ARBA00022741"/>
    </source>
</evidence>
<evidence type="ECO:0000256" key="13">
    <source>
        <dbReference type="RuleBase" id="RU004196"/>
    </source>
</evidence>
<feature type="compositionally biased region" description="Basic and acidic residues" evidence="14">
    <location>
        <begin position="55"/>
        <end position="85"/>
    </location>
</feature>
<evidence type="ECO:0000256" key="12">
    <source>
        <dbReference type="RuleBase" id="RU000617"/>
    </source>
</evidence>
<dbReference type="PROSITE" id="PS50160">
    <property type="entry name" value="DNA_LIGASE_A3"/>
    <property type="match status" value="1"/>
</dbReference>
<keyword evidence="3" id="KW-0132">Cell division</keyword>
<dbReference type="PANTHER" id="PTHR45674">
    <property type="entry name" value="DNA LIGASE 1/3 FAMILY MEMBER"/>
    <property type="match status" value="1"/>
</dbReference>
<dbReference type="GO" id="GO:1903461">
    <property type="term" value="P:Okazaki fragment processing involved in mitotic DNA replication"/>
    <property type="evidence" value="ECO:0007669"/>
    <property type="project" value="TreeGrafter"/>
</dbReference>
<feature type="region of interest" description="Disordered" evidence="14">
    <location>
        <begin position="917"/>
        <end position="953"/>
    </location>
</feature>
<dbReference type="Proteomes" id="UP000701801">
    <property type="component" value="Unassembled WGS sequence"/>
</dbReference>
<sequence length="953" mass="105397">MPPKQAKQATLGKFFKNPNGTTPKEASKQTTLAFSPKSNGTPSSSATIAPSSSKPAEDVEMKDDSDVEVIEVKEDKKIDLKENIKPGKGIKKRSRSTPKPEVKSDPVKEESVEIEEDEDEEPVIKRPRRAAKVQVEDEDDEPIISKSKPKSKAASKSKDSEEMAPPPKKSKIQVEDEDDEPVVSNSKPKGKAAPKSKDAKIVAPSPKKPKKQVVKEEEEEEVKEVSSSSKKPPKRKDSSASTSAAEETENEEEEDNKSEDEKPEIVAKAREKVQTTLKSKAKDPYPDWKAGDPVPYAALCTTFSLIEMTTKRLIIQAHCALFLRQVLRLTPEDMLPTVLLMINKLAADYAGIELGIGESLVMKAIGETTGRSLEVVKNDQRVLGDLGLVAVKSRAKQPTMFKPKPLTIRGVHKGLIGIAATSGAGAQGRKVDGIKKMLAAADSHNSGKIDITVDNGGASEAKFIVRFLEGKLRLGLAERTVLVSLAQAMVCHEVEAKGEGKIPTTEQLAKGEQILKQVFSNLPSYDVIIPAMLDHGIFNLAENCKLQPGVPLKPMLAKPTKSITEVLDRFENQTFTCEYKYDGERAQIHYVAKDSEQQYKGPAGVAKKTGSGITAIFSRNSEDLSTKYPDILSKLDTWVKPDTKSFVLDCETCAWDMVEKKVLPFQQLMTRKKKDVKVEDVKVKVTVFAFDLLFLNGEAVVEKSLRERRELLHKSFNPVEGEFGFATSMNGREIDEIQQFLDDSVKASCEGLMVKMLDGAESGYEPSKRSRNWLKIKKDYLSGIGDSLDLVVLGAYYGKGKRTSVYGAFLLACYNPSTDTYETICNIGTGFSEAVLEELHPQLKDIVIERPKPFYSHSSGNQHQPDVWFEPRFVWEVKTADLTLSPRYKAACKEHVGGGGEKGISLRFPRFIKIRDDKKPDEATSSRQVAEMYQKQESVSKNKGPAVDDDFEY</sequence>
<comment type="similarity">
    <text evidence="1 13">Belongs to the ATP-dependent DNA ligase family.</text>
</comment>
<gene>
    <name evidence="16" type="ORF">HYALB_00012308</name>
</gene>
<dbReference type="GO" id="GO:0071897">
    <property type="term" value="P:DNA biosynthetic process"/>
    <property type="evidence" value="ECO:0007669"/>
    <property type="project" value="InterPro"/>
</dbReference>